<proteinExistence type="predicted"/>
<dbReference type="GO" id="GO:0016788">
    <property type="term" value="F:hydrolase activity, acting on ester bonds"/>
    <property type="evidence" value="ECO:0007669"/>
    <property type="project" value="InterPro"/>
</dbReference>
<dbReference type="GO" id="GO:0003676">
    <property type="term" value="F:nucleic acid binding"/>
    <property type="evidence" value="ECO:0007669"/>
    <property type="project" value="InterPro"/>
</dbReference>
<feature type="domain" description="VRR-NUC" evidence="4">
    <location>
        <begin position="1"/>
        <end position="81"/>
    </location>
</feature>
<reference evidence="5" key="1">
    <citation type="journal article" date="2021" name="Proc. Natl. Acad. Sci. U.S.A.">
        <title>A Catalog of Tens of Thousands of Viruses from Human Metagenomes Reveals Hidden Associations with Chronic Diseases.</title>
        <authorList>
            <person name="Tisza M.J."/>
            <person name="Buck C.B."/>
        </authorList>
    </citation>
    <scope>NUCLEOTIDE SEQUENCE</scope>
    <source>
        <strain evidence="5">Ctv1i11</strain>
    </source>
</reference>
<keyword evidence="2" id="KW-0540">Nuclease</keyword>
<dbReference type="InterPro" id="IPR014883">
    <property type="entry name" value="VRR_NUC"/>
</dbReference>
<dbReference type="EMBL" id="BK014992">
    <property type="protein sequence ID" value="DAD85998.1"/>
    <property type="molecule type" value="Genomic_DNA"/>
</dbReference>
<dbReference type="InterPro" id="IPR011856">
    <property type="entry name" value="tRNA_endonuc-like_dom_sf"/>
</dbReference>
<protein>
    <submittedName>
        <fullName evidence="5">Nuclease</fullName>
    </submittedName>
</protein>
<dbReference type="SMART" id="SM00990">
    <property type="entry name" value="VRR_NUC"/>
    <property type="match status" value="1"/>
</dbReference>
<evidence type="ECO:0000256" key="1">
    <source>
        <dbReference type="ARBA" id="ARBA00001946"/>
    </source>
</evidence>
<comment type="cofactor">
    <cofactor evidence="1">
        <name>Mg(2+)</name>
        <dbReference type="ChEBI" id="CHEBI:18420"/>
    </cofactor>
</comment>
<dbReference type="GO" id="GO:0004518">
    <property type="term" value="F:nuclease activity"/>
    <property type="evidence" value="ECO:0007669"/>
    <property type="project" value="UniProtKB-KW"/>
</dbReference>
<dbReference type="Gene3D" id="3.40.1350.10">
    <property type="match status" value="1"/>
</dbReference>
<evidence type="ECO:0000313" key="5">
    <source>
        <dbReference type="EMBL" id="DAD85998.1"/>
    </source>
</evidence>
<evidence type="ECO:0000256" key="2">
    <source>
        <dbReference type="ARBA" id="ARBA00022722"/>
    </source>
</evidence>
<organism evidence="5">
    <name type="scientific">Myoviridae sp. ctv1i11</name>
    <dbReference type="NCBI Taxonomy" id="2826709"/>
    <lineage>
        <taxon>Viruses</taxon>
        <taxon>Duplodnaviria</taxon>
        <taxon>Heunggongvirae</taxon>
        <taxon>Uroviricota</taxon>
        <taxon>Caudoviricetes</taxon>
    </lineage>
</organism>
<sequence length="99" mass="11002">MLEKLVEQKLVRGVRELGGKAYKFVSPGNVGVPDRIVIWPDGTVQFVELKTTRGRLSQLQDVQCKKLLSLLQTVYILYGPEAVKDYLTNEGGIHGESSV</sequence>
<evidence type="ECO:0000259" key="4">
    <source>
        <dbReference type="SMART" id="SM00990"/>
    </source>
</evidence>
<evidence type="ECO:0000256" key="3">
    <source>
        <dbReference type="ARBA" id="ARBA00022801"/>
    </source>
</evidence>
<name>A0A8S5MUH9_9CAUD</name>
<keyword evidence="3" id="KW-0378">Hydrolase</keyword>
<accession>A0A8S5MUH9</accession>